<keyword evidence="1" id="KW-0732">Signal</keyword>
<dbReference type="SUPFAM" id="SSF88713">
    <property type="entry name" value="Glycoside hydrolase/deacetylase"/>
    <property type="match status" value="1"/>
</dbReference>
<dbReference type="Pfam" id="PF01522">
    <property type="entry name" value="Polysacc_deac_1"/>
    <property type="match status" value="1"/>
</dbReference>
<feature type="domain" description="NodB homology" evidence="2">
    <location>
        <begin position="520"/>
        <end position="689"/>
    </location>
</feature>
<dbReference type="PANTHER" id="PTHR34216:SF13">
    <property type="entry name" value="XYLANASE_CHITIN DEACETYLASE"/>
    <property type="match status" value="1"/>
</dbReference>
<evidence type="ECO:0000313" key="3">
    <source>
        <dbReference type="EMBL" id="TKC17007.1"/>
    </source>
</evidence>
<name>A0A4U1D742_9BACI</name>
<dbReference type="OrthoDB" id="9778320at2"/>
<evidence type="ECO:0000256" key="1">
    <source>
        <dbReference type="ARBA" id="ARBA00022729"/>
    </source>
</evidence>
<evidence type="ECO:0000313" key="4">
    <source>
        <dbReference type="Proteomes" id="UP000307756"/>
    </source>
</evidence>
<dbReference type="RefSeq" id="WP_136831493.1">
    <property type="nucleotide sequence ID" value="NZ_SWBM01000002.1"/>
</dbReference>
<dbReference type="InterPro" id="IPR007253">
    <property type="entry name" value="Cell_wall-bd_2"/>
</dbReference>
<proteinExistence type="predicted"/>
<reference evidence="3 4" key="1">
    <citation type="journal article" date="2011" name="J. Microbiol.">
        <title>Bacillus kyonggiensis sp. nov., isolated from soil of a lettuce field.</title>
        <authorList>
            <person name="Dong K."/>
            <person name="Lee S."/>
        </authorList>
    </citation>
    <scope>NUCLEOTIDE SEQUENCE [LARGE SCALE GENOMIC DNA]</scope>
    <source>
        <strain evidence="3 4">NB22</strain>
    </source>
</reference>
<dbReference type="InterPro" id="IPR051398">
    <property type="entry name" value="Polysacch_Deacetylase"/>
</dbReference>
<dbReference type="Pfam" id="PF04122">
    <property type="entry name" value="CW_binding_2"/>
    <property type="match status" value="3"/>
</dbReference>
<dbReference type="Gene3D" id="3.20.20.370">
    <property type="entry name" value="Glycoside hydrolase/deacetylase"/>
    <property type="match status" value="1"/>
</dbReference>
<dbReference type="PANTHER" id="PTHR34216">
    <property type="match status" value="1"/>
</dbReference>
<dbReference type="GO" id="GO:0016810">
    <property type="term" value="F:hydrolase activity, acting on carbon-nitrogen (but not peptide) bonds"/>
    <property type="evidence" value="ECO:0007669"/>
    <property type="project" value="InterPro"/>
</dbReference>
<keyword evidence="4" id="KW-1185">Reference proteome</keyword>
<dbReference type="AlphaFoldDB" id="A0A4U1D742"/>
<accession>A0A4U1D742</accession>
<dbReference type="CDD" id="cd10966">
    <property type="entry name" value="CE4_yadE_5s"/>
    <property type="match status" value="1"/>
</dbReference>
<evidence type="ECO:0000259" key="2">
    <source>
        <dbReference type="PROSITE" id="PS51677"/>
    </source>
</evidence>
<dbReference type="Gene3D" id="3.40.50.12090">
    <property type="match status" value="2"/>
</dbReference>
<organism evidence="3 4">
    <name type="scientific">Robertmurraya kyonggiensis</name>
    <dbReference type="NCBI Taxonomy" id="1037680"/>
    <lineage>
        <taxon>Bacteria</taxon>
        <taxon>Bacillati</taxon>
        <taxon>Bacillota</taxon>
        <taxon>Bacilli</taxon>
        <taxon>Bacillales</taxon>
        <taxon>Bacillaceae</taxon>
        <taxon>Robertmurraya</taxon>
    </lineage>
</organism>
<dbReference type="EMBL" id="SWBM01000002">
    <property type="protein sequence ID" value="TKC17007.1"/>
    <property type="molecule type" value="Genomic_DNA"/>
</dbReference>
<dbReference type="InterPro" id="IPR002509">
    <property type="entry name" value="NODB_dom"/>
</dbReference>
<protein>
    <recommendedName>
        <fullName evidence="2">NodB homology domain-containing protein</fullName>
    </recommendedName>
</protein>
<dbReference type="InterPro" id="IPR011330">
    <property type="entry name" value="Glyco_hydro/deAcase_b/a-brl"/>
</dbReference>
<comment type="caution">
    <text evidence="3">The sequence shown here is derived from an EMBL/GenBank/DDBJ whole genome shotgun (WGS) entry which is preliminary data.</text>
</comment>
<dbReference type="Proteomes" id="UP000307756">
    <property type="component" value="Unassembled WGS sequence"/>
</dbReference>
<dbReference type="PROSITE" id="PS51677">
    <property type="entry name" value="NODB"/>
    <property type="match status" value="1"/>
</dbReference>
<sequence length="689" mass="77331">MLRRKITIILTFLFTFFLFNEVSAHASLNTNRINGTSRYDTAIEISKRTFPNGTDTVIIVTGQDFPDALCATPLAYQLNAPILLTKSNSLPDSVRQEITRLGANRAIILGGNLAINDSVEQQLKNMTLTIERIAGTSRYDTSALIASKINSSTAIYANGRTFPDALASAPYAARNRFPILLTNANNLPDTIKHQTRAASIVLGGELAIDKNVEAQLKNVTRISGQSRYETNVKIVEFFDDQVNKAFITTGTNFADALTGSILAAKENEPVMLTKPEKATGSTLLFLKIRNTTSFDLLGGNLAVTDQVENALKGLDQKIFFTPNQPTYFLDEGSNKSMEGALNPNSIYYSDGLVDGQYYRFKYGNSNGLIDINSVKTNFSVDEIHKMHDELSTANSNKTILINKHNVTLYDQSLNNQIGVLYDSQRLPIISETKTHYIVNVAGVEGYISKQDVSIDNGIPVLMYHHILRNEENRYYRNVSTTISNIEFNSQMNLLNNYAYKTITVSELEDYLDKKRNLPANAIVITFDDGLKSVYKYALPELRKYNFKATEFIITGRIPNQPYPFNPDDLQFLSWQELNEMSDVFNYHSHTHALHQLTLDQKGYLITKDYNTVINDLALSSRTLNNSPYFAYPFGHYNSTTIQQLKQTGYRIAFTTKSGKVKLGDDKFQLKRVGIPPGLSASEFYNKIRN</sequence>
<gene>
    <name evidence="3" type="ORF">FA727_13190</name>
</gene>
<dbReference type="GO" id="GO:0005975">
    <property type="term" value="P:carbohydrate metabolic process"/>
    <property type="evidence" value="ECO:0007669"/>
    <property type="project" value="InterPro"/>
</dbReference>